<organism evidence="9 10">
    <name type="scientific">Propionicimonas paludicola</name>
    <dbReference type="NCBI Taxonomy" id="185243"/>
    <lineage>
        <taxon>Bacteria</taxon>
        <taxon>Bacillati</taxon>
        <taxon>Actinomycetota</taxon>
        <taxon>Actinomycetes</taxon>
        <taxon>Propionibacteriales</taxon>
        <taxon>Nocardioidaceae</taxon>
        <taxon>Propionicimonas</taxon>
    </lineage>
</organism>
<feature type="transmembrane region" description="Helical" evidence="8">
    <location>
        <begin position="175"/>
        <end position="196"/>
    </location>
</feature>
<keyword evidence="6 8" id="KW-1133">Transmembrane helix</keyword>
<dbReference type="PANTHER" id="PTHR30269:SF23">
    <property type="entry name" value="MEMBRANE TRANSPORTER PROTEIN YDHB-RELATED"/>
    <property type="match status" value="1"/>
</dbReference>
<dbReference type="OrthoDB" id="9801058at2"/>
<feature type="transmembrane region" description="Helical" evidence="8">
    <location>
        <begin position="139"/>
        <end position="163"/>
    </location>
</feature>
<name>A0A2A9CRS8_9ACTN</name>
<evidence type="ECO:0000256" key="6">
    <source>
        <dbReference type="ARBA" id="ARBA00022989"/>
    </source>
</evidence>
<evidence type="ECO:0000313" key="9">
    <source>
        <dbReference type="EMBL" id="PFG17078.1"/>
    </source>
</evidence>
<evidence type="ECO:0000256" key="3">
    <source>
        <dbReference type="ARBA" id="ARBA00022448"/>
    </source>
</evidence>
<feature type="transmembrane region" description="Helical" evidence="8">
    <location>
        <begin position="202"/>
        <end position="222"/>
    </location>
</feature>
<comment type="similarity">
    <text evidence="2 8">Belongs to the 4-toluene sulfonate uptake permease (TSUP) (TC 2.A.102) family.</text>
</comment>
<evidence type="ECO:0000256" key="5">
    <source>
        <dbReference type="ARBA" id="ARBA00022692"/>
    </source>
</evidence>
<feature type="transmembrane region" description="Helical" evidence="8">
    <location>
        <begin position="78"/>
        <end position="99"/>
    </location>
</feature>
<keyword evidence="3" id="KW-0813">Transport</keyword>
<keyword evidence="7 8" id="KW-0472">Membrane</keyword>
<gene>
    <name evidence="9" type="ORF">ATK74_1638</name>
</gene>
<feature type="transmembrane region" description="Helical" evidence="8">
    <location>
        <begin position="229"/>
        <end position="247"/>
    </location>
</feature>
<proteinExistence type="inferred from homology"/>
<dbReference type="EMBL" id="PDJC01000001">
    <property type="protein sequence ID" value="PFG17078.1"/>
    <property type="molecule type" value="Genomic_DNA"/>
</dbReference>
<protein>
    <recommendedName>
        <fullName evidence="8">Probable membrane transporter protein</fullName>
    </recommendedName>
</protein>
<comment type="subcellular location">
    <subcellularLocation>
        <location evidence="1 8">Cell membrane</location>
        <topology evidence="1 8">Multi-pass membrane protein</topology>
    </subcellularLocation>
</comment>
<keyword evidence="4 8" id="KW-1003">Cell membrane</keyword>
<keyword evidence="5 8" id="KW-0812">Transmembrane</keyword>
<evidence type="ECO:0000256" key="2">
    <source>
        <dbReference type="ARBA" id="ARBA00009142"/>
    </source>
</evidence>
<dbReference type="Pfam" id="PF01925">
    <property type="entry name" value="TauE"/>
    <property type="match status" value="1"/>
</dbReference>
<comment type="caution">
    <text evidence="9">The sequence shown here is derived from an EMBL/GenBank/DDBJ whole genome shotgun (WGS) entry which is preliminary data.</text>
</comment>
<reference evidence="9 10" key="1">
    <citation type="submission" date="2017-10" db="EMBL/GenBank/DDBJ databases">
        <title>Sequencing the genomes of 1000 actinobacteria strains.</title>
        <authorList>
            <person name="Klenk H.-P."/>
        </authorList>
    </citation>
    <scope>NUCLEOTIDE SEQUENCE [LARGE SCALE GENOMIC DNA]</scope>
    <source>
        <strain evidence="9 10">DSM 15597</strain>
    </source>
</reference>
<dbReference type="InterPro" id="IPR002781">
    <property type="entry name" value="TM_pro_TauE-like"/>
</dbReference>
<dbReference type="PANTHER" id="PTHR30269">
    <property type="entry name" value="TRANSMEMBRANE PROTEIN YFCA"/>
    <property type="match status" value="1"/>
</dbReference>
<dbReference type="RefSeq" id="WP_098460544.1">
    <property type="nucleotide sequence ID" value="NZ_PDJC01000001.1"/>
</dbReference>
<evidence type="ECO:0000256" key="4">
    <source>
        <dbReference type="ARBA" id="ARBA00022475"/>
    </source>
</evidence>
<dbReference type="AlphaFoldDB" id="A0A2A9CRS8"/>
<keyword evidence="10" id="KW-1185">Reference proteome</keyword>
<evidence type="ECO:0000256" key="1">
    <source>
        <dbReference type="ARBA" id="ARBA00004651"/>
    </source>
</evidence>
<evidence type="ECO:0000313" key="10">
    <source>
        <dbReference type="Proteomes" id="UP000226079"/>
    </source>
</evidence>
<feature type="transmembrane region" description="Helical" evidence="8">
    <location>
        <begin position="14"/>
        <end position="43"/>
    </location>
</feature>
<feature type="transmembrane region" description="Helical" evidence="8">
    <location>
        <begin position="106"/>
        <end position="124"/>
    </location>
</feature>
<evidence type="ECO:0000256" key="8">
    <source>
        <dbReference type="RuleBase" id="RU363041"/>
    </source>
</evidence>
<accession>A0A2A9CRS8</accession>
<dbReference type="Proteomes" id="UP000226079">
    <property type="component" value="Unassembled WGS sequence"/>
</dbReference>
<evidence type="ECO:0000256" key="7">
    <source>
        <dbReference type="ARBA" id="ARBA00023136"/>
    </source>
</evidence>
<dbReference type="GO" id="GO:0005886">
    <property type="term" value="C:plasma membrane"/>
    <property type="evidence" value="ECO:0007669"/>
    <property type="project" value="UniProtKB-SubCell"/>
</dbReference>
<dbReference type="InterPro" id="IPR052017">
    <property type="entry name" value="TSUP"/>
</dbReference>
<sequence length="248" mass="26543">MELITQTLAGLPGWAWLVLIGAALLVGFGKTAIGGVVMIAVVASAMVLPTKESTGFMLLLLLTGDVVAVWTYRHNVDWRLIGRLVLPILVGIGVGAGFLRWVDDLVLKRTIGVIVLTLLVAGFWPDKLAAHRPWVGRGYGALAGFTTMVANAGGSPMSLYLLAAKYDKWRFLGTTSWLFFAVNLTKLPVSIGLGIISPRTAVLAAVLVPVVLLGTWLGRLTIARIDQVTFDRLITAFVALAGLWLLLG</sequence>